<dbReference type="Pfam" id="PF00067">
    <property type="entry name" value="p450"/>
    <property type="match status" value="1"/>
</dbReference>
<comment type="similarity">
    <text evidence="2 7">Belongs to the cytochrome P450 family.</text>
</comment>
<dbReference type="InterPro" id="IPR036396">
    <property type="entry name" value="Cyt_P450_sf"/>
</dbReference>
<keyword evidence="7" id="KW-0349">Heme</keyword>
<dbReference type="PANTHER" id="PTHR46300:SF2">
    <property type="entry name" value="CYTOCHROME P450 MONOOXYGENASE ALNH-RELATED"/>
    <property type="match status" value="1"/>
</dbReference>
<evidence type="ECO:0000256" key="2">
    <source>
        <dbReference type="ARBA" id="ARBA00010617"/>
    </source>
</evidence>
<sequence length="459" mass="52073">MIVLSSADVVTELFEKRGSIYSSRPDSYLANELLCPNDTHLLLMSYGPAWRHLRKTFMSVLNISTVQTLRKLQQSEACQTMKDLCDTPERFSQHIRRYATGVILSSVFGTRAETFDNPDVKEIYRVQDQFSEILEPGNTPPVDVFPFLKYVPTSIAQWKKRAARVQKGQHDLYHGLLNKTKHRIANAGSVNCFMDRLLSEQEMQKHGLDDEHLAYLGGVMMEAGSDSTSSTLLSFILAMVKYPHVLRKLQAEVDAVCGDKRAPTFEDMPVLPYVQACVLETMRWRPAVPAAFPHVLTQDDWYNGYLLPKGSIVIANVMAIHQNPNDYDDPSDYNPDRYYKNEHGLKAGKTPDPARRSVYTFGAGRRVCPGMHLGENSLRINIARLAWGFDFLPSVDPVTGKEIPRDQIPVEVESAYTDGVSSGPKDYKCRIVPRSTKRVEIMMEEFKNAQVELDQYRKQ</sequence>
<reference evidence="8 9" key="1">
    <citation type="submission" date="2024-07" db="EMBL/GenBank/DDBJ databases">
        <title>Section-level genome sequencing and comparative genomics of Aspergillus sections Usti and Cavernicolus.</title>
        <authorList>
            <consortium name="Lawrence Berkeley National Laboratory"/>
            <person name="Nybo J.L."/>
            <person name="Vesth T.C."/>
            <person name="Theobald S."/>
            <person name="Frisvad J.C."/>
            <person name="Larsen T.O."/>
            <person name="Kjaerboelling I."/>
            <person name="Rothschild-Mancinelli K."/>
            <person name="Lyhne E.K."/>
            <person name="Kogle M.E."/>
            <person name="Barry K."/>
            <person name="Clum A."/>
            <person name="Na H."/>
            <person name="Ledsgaard L."/>
            <person name="Lin J."/>
            <person name="Lipzen A."/>
            <person name="Kuo A."/>
            <person name="Riley R."/>
            <person name="Mondo S."/>
            <person name="LaButti K."/>
            <person name="Haridas S."/>
            <person name="Pangalinan J."/>
            <person name="Salamov A.A."/>
            <person name="Simmons B.A."/>
            <person name="Magnuson J.K."/>
            <person name="Chen J."/>
            <person name="Drula E."/>
            <person name="Henrissat B."/>
            <person name="Wiebenga A."/>
            <person name="Lubbers R.J."/>
            <person name="Gomes A.C."/>
            <person name="Macurrencykelacurrency M.R."/>
            <person name="Stajich J."/>
            <person name="Grigoriev I.V."/>
            <person name="Mortensen U.H."/>
            <person name="De vries R.P."/>
            <person name="Baker S.E."/>
            <person name="Andersen M.R."/>
        </authorList>
    </citation>
    <scope>NUCLEOTIDE SEQUENCE [LARGE SCALE GENOMIC DNA]</scope>
    <source>
        <strain evidence="8 9">CBS 756.74</strain>
    </source>
</reference>
<dbReference type="PRINTS" id="PR00463">
    <property type="entry name" value="EP450I"/>
</dbReference>
<evidence type="ECO:0000256" key="7">
    <source>
        <dbReference type="RuleBase" id="RU000461"/>
    </source>
</evidence>
<dbReference type="PROSITE" id="PS00086">
    <property type="entry name" value="CYTOCHROME_P450"/>
    <property type="match status" value="1"/>
</dbReference>
<dbReference type="GeneID" id="98163967"/>
<keyword evidence="5 7" id="KW-0408">Iron</keyword>
<evidence type="ECO:0000256" key="3">
    <source>
        <dbReference type="ARBA" id="ARBA00022723"/>
    </source>
</evidence>
<dbReference type="InterPro" id="IPR002401">
    <property type="entry name" value="Cyt_P450_E_grp-I"/>
</dbReference>
<dbReference type="EMBL" id="JBFXLR010000084">
    <property type="protein sequence ID" value="KAL2838516.1"/>
    <property type="molecule type" value="Genomic_DNA"/>
</dbReference>
<dbReference type="PRINTS" id="PR00385">
    <property type="entry name" value="P450"/>
</dbReference>
<protein>
    <submittedName>
        <fullName evidence="8">Cytochrome P450</fullName>
    </submittedName>
</protein>
<evidence type="ECO:0000313" key="8">
    <source>
        <dbReference type="EMBL" id="KAL2838516.1"/>
    </source>
</evidence>
<dbReference type="PANTHER" id="PTHR46300">
    <property type="entry name" value="P450, PUTATIVE (EUROFUNG)-RELATED-RELATED"/>
    <property type="match status" value="1"/>
</dbReference>
<name>A0ABR4JEQ0_9EURO</name>
<keyword evidence="9" id="KW-1185">Reference proteome</keyword>
<dbReference type="Proteomes" id="UP001610444">
    <property type="component" value="Unassembled WGS sequence"/>
</dbReference>
<keyword evidence="4 7" id="KW-0560">Oxidoreductase</keyword>
<evidence type="ECO:0000256" key="4">
    <source>
        <dbReference type="ARBA" id="ARBA00023002"/>
    </source>
</evidence>
<evidence type="ECO:0000313" key="9">
    <source>
        <dbReference type="Proteomes" id="UP001610444"/>
    </source>
</evidence>
<proteinExistence type="inferred from homology"/>
<comment type="caution">
    <text evidence="8">The sequence shown here is derived from an EMBL/GenBank/DDBJ whole genome shotgun (WGS) entry which is preliminary data.</text>
</comment>
<dbReference type="SUPFAM" id="SSF48264">
    <property type="entry name" value="Cytochrome P450"/>
    <property type="match status" value="1"/>
</dbReference>
<dbReference type="InterPro" id="IPR050364">
    <property type="entry name" value="Cytochrome_P450_fung"/>
</dbReference>
<dbReference type="CDD" id="cd11065">
    <property type="entry name" value="CYP64-like"/>
    <property type="match status" value="1"/>
</dbReference>
<evidence type="ECO:0000256" key="5">
    <source>
        <dbReference type="ARBA" id="ARBA00023004"/>
    </source>
</evidence>
<accession>A0ABR4JEQ0</accession>
<dbReference type="InterPro" id="IPR001128">
    <property type="entry name" value="Cyt_P450"/>
</dbReference>
<keyword evidence="6 7" id="KW-0503">Monooxygenase</keyword>
<keyword evidence="3 7" id="KW-0479">Metal-binding</keyword>
<dbReference type="RefSeq" id="XP_070893077.1">
    <property type="nucleotide sequence ID" value="XM_071048803.1"/>
</dbReference>
<gene>
    <name evidence="8" type="ORF">BJX68DRAFT_279805</name>
</gene>
<comment type="cofactor">
    <cofactor evidence="1">
        <name>heme</name>
        <dbReference type="ChEBI" id="CHEBI:30413"/>
    </cofactor>
</comment>
<evidence type="ECO:0000256" key="6">
    <source>
        <dbReference type="ARBA" id="ARBA00023033"/>
    </source>
</evidence>
<dbReference type="InterPro" id="IPR017972">
    <property type="entry name" value="Cyt_P450_CS"/>
</dbReference>
<dbReference type="Gene3D" id="1.10.630.10">
    <property type="entry name" value="Cytochrome P450"/>
    <property type="match status" value="1"/>
</dbReference>
<evidence type="ECO:0000256" key="1">
    <source>
        <dbReference type="ARBA" id="ARBA00001971"/>
    </source>
</evidence>
<organism evidence="8 9">
    <name type="scientific">Aspergillus pseudodeflectus</name>
    <dbReference type="NCBI Taxonomy" id="176178"/>
    <lineage>
        <taxon>Eukaryota</taxon>
        <taxon>Fungi</taxon>
        <taxon>Dikarya</taxon>
        <taxon>Ascomycota</taxon>
        <taxon>Pezizomycotina</taxon>
        <taxon>Eurotiomycetes</taxon>
        <taxon>Eurotiomycetidae</taxon>
        <taxon>Eurotiales</taxon>
        <taxon>Aspergillaceae</taxon>
        <taxon>Aspergillus</taxon>
        <taxon>Aspergillus subgen. Nidulantes</taxon>
    </lineage>
</organism>